<organism evidence="3 4">
    <name type="scientific">Albidovulum denitrificans</name>
    <dbReference type="NCBI Taxonomy" id="404881"/>
    <lineage>
        <taxon>Bacteria</taxon>
        <taxon>Pseudomonadati</taxon>
        <taxon>Pseudomonadota</taxon>
        <taxon>Alphaproteobacteria</taxon>
        <taxon>Rhodobacterales</taxon>
        <taxon>Paracoccaceae</taxon>
        <taxon>Albidovulum</taxon>
    </lineage>
</organism>
<dbReference type="OrthoDB" id="9779263at2"/>
<dbReference type="Pfam" id="PF12804">
    <property type="entry name" value="NTP_transf_3"/>
    <property type="match status" value="1"/>
</dbReference>
<evidence type="ECO:0000313" key="4">
    <source>
        <dbReference type="Proteomes" id="UP000238338"/>
    </source>
</evidence>
<comment type="caution">
    <text evidence="3">The sequence shown here is derived from an EMBL/GenBank/DDBJ whole genome shotgun (WGS) entry which is preliminary data.</text>
</comment>
<sequence length="198" mass="20756">MEEVLILIPAAGASSRMRGADKLMQDVGGEPALRRAARIARATGARVVVTLPEGGPHATARRAGLQGLDVQAITVADAHEGMAASLRAGVAWAQSVPGLMVMLPDMPGIGTEDLTTLLAAFDTDPTRPVRAAAEDGTPGHPVIFPRRLYPEIAVLTGDVGGRALLQGEEVRVVMRPGQRAICDLDSPEDWENWRGGGA</sequence>
<dbReference type="AlphaFoldDB" id="A0A2S8SCY3"/>
<dbReference type="GO" id="GO:0016779">
    <property type="term" value="F:nucleotidyltransferase activity"/>
    <property type="evidence" value="ECO:0007669"/>
    <property type="project" value="UniProtKB-KW"/>
</dbReference>
<keyword evidence="1" id="KW-0460">Magnesium</keyword>
<dbReference type="Gene3D" id="3.90.550.10">
    <property type="entry name" value="Spore Coat Polysaccharide Biosynthesis Protein SpsA, Chain A"/>
    <property type="match status" value="1"/>
</dbReference>
<accession>A0A2S8SCY3</accession>
<feature type="domain" description="MobA-like NTP transferase" evidence="2">
    <location>
        <begin position="7"/>
        <end position="167"/>
    </location>
</feature>
<dbReference type="EMBL" id="PVEP01000001">
    <property type="protein sequence ID" value="PQV58666.1"/>
    <property type="molecule type" value="Genomic_DNA"/>
</dbReference>
<dbReference type="InterPro" id="IPR029044">
    <property type="entry name" value="Nucleotide-diphossugar_trans"/>
</dbReference>
<keyword evidence="4" id="KW-1185">Reference proteome</keyword>
<dbReference type="PANTHER" id="PTHR43777">
    <property type="entry name" value="MOLYBDENUM COFACTOR CYTIDYLYLTRANSFERASE"/>
    <property type="match status" value="1"/>
</dbReference>
<keyword evidence="3" id="KW-0548">Nucleotidyltransferase</keyword>
<dbReference type="RefSeq" id="WP_105512921.1">
    <property type="nucleotide sequence ID" value="NZ_PVEP01000001.1"/>
</dbReference>
<reference evidence="3 4" key="1">
    <citation type="submission" date="2018-02" db="EMBL/GenBank/DDBJ databases">
        <title>Genomic Encyclopedia of Archaeal and Bacterial Type Strains, Phase II (KMG-II): from individual species to whole genera.</title>
        <authorList>
            <person name="Goeker M."/>
        </authorList>
    </citation>
    <scope>NUCLEOTIDE SEQUENCE [LARGE SCALE GENOMIC DNA]</scope>
    <source>
        <strain evidence="3 4">DSM 18921</strain>
    </source>
</reference>
<dbReference type="SUPFAM" id="SSF53448">
    <property type="entry name" value="Nucleotide-diphospho-sugar transferases"/>
    <property type="match status" value="1"/>
</dbReference>
<evidence type="ECO:0000313" key="3">
    <source>
        <dbReference type="EMBL" id="PQV58666.1"/>
    </source>
</evidence>
<evidence type="ECO:0000256" key="1">
    <source>
        <dbReference type="ARBA" id="ARBA00022842"/>
    </source>
</evidence>
<evidence type="ECO:0000259" key="2">
    <source>
        <dbReference type="Pfam" id="PF12804"/>
    </source>
</evidence>
<dbReference type="CDD" id="cd04182">
    <property type="entry name" value="GT_2_like_f"/>
    <property type="match status" value="1"/>
</dbReference>
<dbReference type="Proteomes" id="UP000238338">
    <property type="component" value="Unassembled WGS sequence"/>
</dbReference>
<protein>
    <submittedName>
        <fullName evidence="3">CTP:molybdopterin cytidylyltransferase MocA</fullName>
    </submittedName>
</protein>
<name>A0A2S8SCY3_9RHOB</name>
<keyword evidence="3" id="KW-0808">Transferase</keyword>
<dbReference type="PANTHER" id="PTHR43777:SF1">
    <property type="entry name" value="MOLYBDENUM COFACTOR CYTIDYLYLTRANSFERASE"/>
    <property type="match status" value="1"/>
</dbReference>
<proteinExistence type="predicted"/>
<dbReference type="InterPro" id="IPR025877">
    <property type="entry name" value="MobA-like_NTP_Trfase"/>
</dbReference>
<gene>
    <name evidence="3" type="ORF">LX70_00478</name>
</gene>